<proteinExistence type="predicted"/>
<comment type="caution">
    <text evidence="2">The sequence shown here is derived from an EMBL/GenBank/DDBJ whole genome shotgun (WGS) entry which is preliminary data.</text>
</comment>
<dbReference type="RefSeq" id="WP_135025694.1">
    <property type="nucleotide sequence ID" value="NZ_JBFUWK010000004.1"/>
</dbReference>
<reference evidence="2 3" key="1">
    <citation type="journal article" date="2018" name="Int. J. Food Microbiol.">
        <title>Growth of Carnobacterium spp. isolated from chilled vacuum-packaged meat under relevant acidic conditions.</title>
        <authorList>
            <person name="Zhang P."/>
            <person name="Badoni M."/>
            <person name="Ganzle M."/>
            <person name="Yang X."/>
        </authorList>
    </citation>
    <scope>NUCLEOTIDE SEQUENCE [LARGE SCALE GENOMIC DNA]</scope>
    <source>
        <strain evidence="2 3">B2</strain>
    </source>
</reference>
<protein>
    <submittedName>
        <fullName evidence="2">Uncharacterized protein</fullName>
    </submittedName>
</protein>
<accession>A0A7Z8D0S0</accession>
<evidence type="ECO:0000313" key="2">
    <source>
        <dbReference type="EMBL" id="TFJ28508.1"/>
    </source>
</evidence>
<gene>
    <name evidence="2" type="ORF">CKN69_02975</name>
</gene>
<feature type="compositionally biased region" description="Polar residues" evidence="1">
    <location>
        <begin position="105"/>
        <end position="116"/>
    </location>
</feature>
<feature type="region of interest" description="Disordered" evidence="1">
    <location>
        <begin position="18"/>
        <end position="116"/>
    </location>
</feature>
<dbReference type="AlphaFoldDB" id="A0A7Z8D0S0"/>
<feature type="compositionally biased region" description="Polar residues" evidence="1">
    <location>
        <begin position="83"/>
        <end position="92"/>
    </location>
</feature>
<feature type="compositionally biased region" description="Basic residues" evidence="1">
    <location>
        <begin position="58"/>
        <end position="72"/>
    </location>
</feature>
<name>A0A7Z8D0S0_CARDV</name>
<organism evidence="2 3">
    <name type="scientific">Carnobacterium divergens</name>
    <name type="common">Lactobacillus divergens</name>
    <dbReference type="NCBI Taxonomy" id="2748"/>
    <lineage>
        <taxon>Bacteria</taxon>
        <taxon>Bacillati</taxon>
        <taxon>Bacillota</taxon>
        <taxon>Bacilli</taxon>
        <taxon>Lactobacillales</taxon>
        <taxon>Carnobacteriaceae</taxon>
        <taxon>Carnobacterium</taxon>
    </lineage>
</organism>
<evidence type="ECO:0000256" key="1">
    <source>
        <dbReference type="SAM" id="MobiDB-lite"/>
    </source>
</evidence>
<dbReference type="EMBL" id="NRPP01000007">
    <property type="protein sequence ID" value="TFJ28508.1"/>
    <property type="molecule type" value="Genomic_DNA"/>
</dbReference>
<sequence length="134" mass="14270">MSIKATPNDPAIVLLADSSPVNPLNPAITVDPVEAPPESTDTVGPSRQNKELETVHPAPRKKTTSVKKKTKVKKETTKKQSALKISNLTPYSIQPKAVLPPDPSSGGNNDDFTQTNTGQLLANLSGCILYGIKK</sequence>
<evidence type="ECO:0000313" key="3">
    <source>
        <dbReference type="Proteomes" id="UP000297938"/>
    </source>
</evidence>
<dbReference type="Proteomes" id="UP000297938">
    <property type="component" value="Unassembled WGS sequence"/>
</dbReference>